<proteinExistence type="inferred from homology"/>
<reference evidence="10 11" key="1">
    <citation type="submission" date="2017-12" db="EMBL/GenBank/DDBJ databases">
        <title>Phylogenetic diversity of female urinary microbiome.</title>
        <authorList>
            <person name="Thomas-White K."/>
            <person name="Wolfe A.J."/>
        </authorList>
    </citation>
    <scope>NUCLEOTIDE SEQUENCE [LARGE SCALE GENOMIC DNA]</scope>
    <source>
        <strain evidence="10 11">UMB0250</strain>
    </source>
</reference>
<dbReference type="AlphaFoldDB" id="A0A2I1I5J5"/>
<keyword evidence="3" id="KW-0813">Transport</keyword>
<feature type="transmembrane region" description="Helical" evidence="9">
    <location>
        <begin position="53"/>
        <end position="73"/>
    </location>
</feature>
<comment type="caution">
    <text evidence="10">The sequence shown here is derived from an EMBL/GenBank/DDBJ whole genome shotgun (WGS) entry which is preliminary data.</text>
</comment>
<evidence type="ECO:0000256" key="7">
    <source>
        <dbReference type="ARBA" id="ARBA00023136"/>
    </source>
</evidence>
<dbReference type="PANTHER" id="PTHR42893:SF46">
    <property type="entry name" value="PROTEIN DETOXIFICATION 44, CHLOROPLASTIC"/>
    <property type="match status" value="1"/>
</dbReference>
<sequence>MDDTPKGSSNSQPQLEASTALSSPSTPPDQKAEIPLENDGIQPHKYRSITRKILALAIPALGSLIAEPLFTFIDSAMVGNLGTQQLAGLSVASQILQTVVVLFVFLAYSTTSLTARALGSGDRARAFAQGMNATILALGLGILSTVAVIASAKPLVGLLTQDPEVSHQATMYLIASAPSLIGTLVGFAVVGMLRGFQDTRTPLIVTAVGTLVNIALNATLMYGFKLGVAGSGIGTSVSLIGMASVYVAILYSHARAEKITLRPDASGIAHAAIEGAPLIVRGVALRVAGLATIWPVSHLGASEVASYQVVLTIWTLASFILDSLAIASQSLVGFAVGKGSASELRELLKVLTIWGLGVGFILTVLIAFLSPWLPLVFGSDPVMHELAKWGLLASVLGFPFCGVVFMLDGVLLGAGDNMFFAIAGPLQLAVLLPALGAVEYLRQAGVASSIIVVGVWLAYALVYLGARFASNIWRTWFSKGGLLRSMPATS</sequence>
<dbReference type="PANTHER" id="PTHR42893">
    <property type="entry name" value="PROTEIN DETOXIFICATION 44, CHLOROPLASTIC-RELATED"/>
    <property type="match status" value="1"/>
</dbReference>
<dbReference type="CDD" id="cd13136">
    <property type="entry name" value="MATE_DinF_like"/>
    <property type="match status" value="1"/>
</dbReference>
<evidence type="ECO:0000256" key="1">
    <source>
        <dbReference type="ARBA" id="ARBA00004651"/>
    </source>
</evidence>
<dbReference type="PIRSF" id="PIRSF006603">
    <property type="entry name" value="DinF"/>
    <property type="match status" value="1"/>
</dbReference>
<dbReference type="NCBIfam" id="TIGR00797">
    <property type="entry name" value="matE"/>
    <property type="match status" value="1"/>
</dbReference>
<feature type="transmembrane region" description="Helical" evidence="9">
    <location>
        <begin position="444"/>
        <end position="464"/>
    </location>
</feature>
<feature type="transmembrane region" description="Helical" evidence="9">
    <location>
        <begin position="389"/>
        <end position="407"/>
    </location>
</feature>
<feature type="transmembrane region" description="Helical" evidence="9">
    <location>
        <begin position="348"/>
        <end position="369"/>
    </location>
</feature>
<feature type="transmembrane region" description="Helical" evidence="9">
    <location>
        <begin position="130"/>
        <end position="150"/>
    </location>
</feature>
<evidence type="ECO:0000256" key="8">
    <source>
        <dbReference type="SAM" id="MobiDB-lite"/>
    </source>
</evidence>
<keyword evidence="6 9" id="KW-1133">Transmembrane helix</keyword>
<comment type="similarity">
    <text evidence="2">Belongs to the multi antimicrobial extrusion (MATE) (TC 2.A.66.1) family.</text>
</comment>
<dbReference type="InterPro" id="IPR002528">
    <property type="entry name" value="MATE_fam"/>
</dbReference>
<feature type="transmembrane region" description="Helical" evidence="9">
    <location>
        <begin position="85"/>
        <end position="109"/>
    </location>
</feature>
<evidence type="ECO:0000256" key="5">
    <source>
        <dbReference type="ARBA" id="ARBA00022692"/>
    </source>
</evidence>
<dbReference type="GO" id="GO:0005886">
    <property type="term" value="C:plasma membrane"/>
    <property type="evidence" value="ECO:0007669"/>
    <property type="project" value="UniProtKB-SubCell"/>
</dbReference>
<protein>
    <submittedName>
        <fullName evidence="10">MATE family efflux transporter</fullName>
    </submittedName>
</protein>
<evidence type="ECO:0000256" key="3">
    <source>
        <dbReference type="ARBA" id="ARBA00022448"/>
    </source>
</evidence>
<evidence type="ECO:0000313" key="10">
    <source>
        <dbReference type="EMBL" id="PKY66363.1"/>
    </source>
</evidence>
<gene>
    <name evidence="10" type="ORF">CYJ25_05180</name>
</gene>
<feature type="transmembrane region" description="Helical" evidence="9">
    <location>
        <begin position="170"/>
        <end position="191"/>
    </location>
</feature>
<evidence type="ECO:0000313" key="11">
    <source>
        <dbReference type="Proteomes" id="UP000234545"/>
    </source>
</evidence>
<dbReference type="GO" id="GO:0015297">
    <property type="term" value="F:antiporter activity"/>
    <property type="evidence" value="ECO:0007669"/>
    <property type="project" value="InterPro"/>
</dbReference>
<dbReference type="EMBL" id="PKKJ01000004">
    <property type="protein sequence ID" value="PKY66363.1"/>
    <property type="molecule type" value="Genomic_DNA"/>
</dbReference>
<dbReference type="RefSeq" id="WP_101628123.1">
    <property type="nucleotide sequence ID" value="NZ_PKKJ01000004.1"/>
</dbReference>
<dbReference type="OrthoDB" id="5242355at2"/>
<evidence type="ECO:0000256" key="9">
    <source>
        <dbReference type="SAM" id="Phobius"/>
    </source>
</evidence>
<organism evidence="10 11">
    <name type="scientific">Schaalia turicensis</name>
    <dbReference type="NCBI Taxonomy" id="131111"/>
    <lineage>
        <taxon>Bacteria</taxon>
        <taxon>Bacillati</taxon>
        <taxon>Actinomycetota</taxon>
        <taxon>Actinomycetes</taxon>
        <taxon>Actinomycetales</taxon>
        <taxon>Actinomycetaceae</taxon>
        <taxon>Schaalia</taxon>
    </lineage>
</organism>
<feature type="compositionally biased region" description="Polar residues" evidence="8">
    <location>
        <begin position="1"/>
        <end position="16"/>
    </location>
</feature>
<feature type="transmembrane region" description="Helical" evidence="9">
    <location>
        <begin position="419"/>
        <end position="438"/>
    </location>
</feature>
<name>A0A2I1I5J5_9ACTO</name>
<evidence type="ECO:0000256" key="6">
    <source>
        <dbReference type="ARBA" id="ARBA00022989"/>
    </source>
</evidence>
<feature type="transmembrane region" description="Helical" evidence="9">
    <location>
        <begin position="203"/>
        <end position="222"/>
    </location>
</feature>
<dbReference type="InterPro" id="IPR048279">
    <property type="entry name" value="MdtK-like"/>
</dbReference>
<evidence type="ECO:0000256" key="4">
    <source>
        <dbReference type="ARBA" id="ARBA00022475"/>
    </source>
</evidence>
<evidence type="ECO:0000256" key="2">
    <source>
        <dbReference type="ARBA" id="ARBA00010199"/>
    </source>
</evidence>
<feature type="transmembrane region" description="Helical" evidence="9">
    <location>
        <begin position="228"/>
        <end position="251"/>
    </location>
</feature>
<dbReference type="Proteomes" id="UP000234545">
    <property type="component" value="Unassembled WGS sequence"/>
</dbReference>
<keyword evidence="4" id="KW-1003">Cell membrane</keyword>
<comment type="subcellular location">
    <subcellularLocation>
        <location evidence="1">Cell membrane</location>
        <topology evidence="1">Multi-pass membrane protein</topology>
    </subcellularLocation>
</comment>
<feature type="region of interest" description="Disordered" evidence="8">
    <location>
        <begin position="1"/>
        <end position="38"/>
    </location>
</feature>
<dbReference type="GO" id="GO:0042910">
    <property type="term" value="F:xenobiotic transmembrane transporter activity"/>
    <property type="evidence" value="ECO:0007669"/>
    <property type="project" value="InterPro"/>
</dbReference>
<keyword evidence="5 9" id="KW-0812">Transmembrane</keyword>
<dbReference type="InterPro" id="IPR044644">
    <property type="entry name" value="DinF-like"/>
</dbReference>
<accession>A0A2I1I5J5</accession>
<keyword evidence="7 9" id="KW-0472">Membrane</keyword>
<dbReference type="Pfam" id="PF01554">
    <property type="entry name" value="MatE"/>
    <property type="match status" value="2"/>
</dbReference>